<dbReference type="InterPro" id="IPR029052">
    <property type="entry name" value="Metallo-depent_PP-like"/>
</dbReference>
<dbReference type="InterPro" id="IPR052900">
    <property type="entry name" value="Phospholipid_Metab_Enz"/>
</dbReference>
<evidence type="ECO:0000313" key="4">
    <source>
        <dbReference type="Proteomes" id="UP001157017"/>
    </source>
</evidence>
<protein>
    <recommendedName>
        <fullName evidence="2">PhoD-like phosphatase metallophosphatase domain-containing protein</fullName>
    </recommendedName>
</protein>
<dbReference type="Pfam" id="PF09423">
    <property type="entry name" value="PhoD"/>
    <property type="match status" value="1"/>
</dbReference>
<evidence type="ECO:0000313" key="3">
    <source>
        <dbReference type="EMBL" id="GMA86282.1"/>
    </source>
</evidence>
<dbReference type="InterPro" id="IPR038607">
    <property type="entry name" value="PhoD-like_sf"/>
</dbReference>
<dbReference type="Gene3D" id="3.60.21.70">
    <property type="entry name" value="PhoD-like phosphatase"/>
    <property type="match status" value="1"/>
</dbReference>
<dbReference type="Proteomes" id="UP001157017">
    <property type="component" value="Unassembled WGS sequence"/>
</dbReference>
<gene>
    <name evidence="3" type="ORF">GCM10025868_15320</name>
</gene>
<dbReference type="PANTHER" id="PTHR43606">
    <property type="entry name" value="PHOSPHATASE, PUTATIVE (AFU_ORTHOLOGUE AFUA_6G08710)-RELATED"/>
    <property type="match status" value="1"/>
</dbReference>
<dbReference type="PANTHER" id="PTHR43606:SF2">
    <property type="entry name" value="ALKALINE PHOSPHATASE FAMILY PROTEIN (AFU_ORTHOLOGUE AFUA_5G03860)"/>
    <property type="match status" value="1"/>
</dbReference>
<accession>A0ABQ6JHB1</accession>
<proteinExistence type="predicted"/>
<sequence length="196" mass="21910">MLAQTDRLVGRAENYDLDTWDGARVQRRRLLETVGRAGVDGFVVLSGDWHATWGCDLRPDFDDERSPVVGSELVATSISSSGDPDVDRFLDFYRPIQRESPHWRFLDNQRGYLRVDVGPDVLRATLRAATTVVTRDGRVEDSAHLVVERDRPGVHVESYRRVAVHHRRPPVGPAGPLKPAGLPRPGGELTARTSLR</sequence>
<dbReference type="EMBL" id="BSUZ01000001">
    <property type="protein sequence ID" value="GMA86282.1"/>
    <property type="molecule type" value="Genomic_DNA"/>
</dbReference>
<dbReference type="InterPro" id="IPR018946">
    <property type="entry name" value="PhoD-like_MPP"/>
</dbReference>
<dbReference type="SUPFAM" id="SSF56300">
    <property type="entry name" value="Metallo-dependent phosphatases"/>
    <property type="match status" value="1"/>
</dbReference>
<organism evidence="3 4">
    <name type="scientific">Angustibacter aerolatus</name>
    <dbReference type="NCBI Taxonomy" id="1162965"/>
    <lineage>
        <taxon>Bacteria</taxon>
        <taxon>Bacillati</taxon>
        <taxon>Actinomycetota</taxon>
        <taxon>Actinomycetes</taxon>
        <taxon>Kineosporiales</taxon>
        <taxon>Kineosporiaceae</taxon>
    </lineage>
</organism>
<name>A0ABQ6JHB1_9ACTN</name>
<evidence type="ECO:0000259" key="2">
    <source>
        <dbReference type="Pfam" id="PF09423"/>
    </source>
</evidence>
<comment type="caution">
    <text evidence="3">The sequence shown here is derived from an EMBL/GenBank/DDBJ whole genome shotgun (WGS) entry which is preliminary data.</text>
</comment>
<feature type="compositionally biased region" description="Low complexity" evidence="1">
    <location>
        <begin position="174"/>
        <end position="187"/>
    </location>
</feature>
<feature type="domain" description="PhoD-like phosphatase metallophosphatase" evidence="2">
    <location>
        <begin position="9"/>
        <end position="125"/>
    </location>
</feature>
<evidence type="ECO:0000256" key="1">
    <source>
        <dbReference type="SAM" id="MobiDB-lite"/>
    </source>
</evidence>
<reference evidence="4" key="1">
    <citation type="journal article" date="2019" name="Int. J. Syst. Evol. Microbiol.">
        <title>The Global Catalogue of Microorganisms (GCM) 10K type strain sequencing project: providing services to taxonomists for standard genome sequencing and annotation.</title>
        <authorList>
            <consortium name="The Broad Institute Genomics Platform"/>
            <consortium name="The Broad Institute Genome Sequencing Center for Infectious Disease"/>
            <person name="Wu L."/>
            <person name="Ma J."/>
        </authorList>
    </citation>
    <scope>NUCLEOTIDE SEQUENCE [LARGE SCALE GENOMIC DNA]</scope>
    <source>
        <strain evidence="4">NBRC 108730</strain>
    </source>
</reference>
<feature type="region of interest" description="Disordered" evidence="1">
    <location>
        <begin position="165"/>
        <end position="196"/>
    </location>
</feature>
<keyword evidence="4" id="KW-1185">Reference proteome</keyword>